<keyword evidence="2" id="KW-0614">Plasmid</keyword>
<dbReference type="GeneID" id="96158196"/>
<evidence type="ECO:0000313" key="2">
    <source>
        <dbReference type="EMBL" id="QCW05296.1"/>
    </source>
</evidence>
<dbReference type="Proteomes" id="UP000307562">
    <property type="component" value="Plasmid pNPA70"/>
</dbReference>
<organism evidence="2 3">
    <name type="scientific">Natrinema pallidum</name>
    <dbReference type="NCBI Taxonomy" id="69527"/>
    <lineage>
        <taxon>Archaea</taxon>
        <taxon>Methanobacteriati</taxon>
        <taxon>Methanobacteriota</taxon>
        <taxon>Stenosarchaea group</taxon>
        <taxon>Halobacteria</taxon>
        <taxon>Halobacteriales</taxon>
        <taxon>Natrialbaceae</taxon>
        <taxon>Natrinema</taxon>
    </lineage>
</organism>
<proteinExistence type="predicted"/>
<evidence type="ECO:0000313" key="3">
    <source>
        <dbReference type="Proteomes" id="UP000307562"/>
    </source>
</evidence>
<gene>
    <name evidence="2" type="ORF">FGF80_18825</name>
</gene>
<reference evidence="3" key="1">
    <citation type="submission" date="2019-05" db="EMBL/GenBank/DDBJ databases">
        <title>Complete Genome Sequence and Methylation Pattern of the Halophilic Archaeon Natrinema pallidum BOL6-1.</title>
        <authorList>
            <person name="DasSarma P."/>
            <person name="DasSarma B.P."/>
            <person name="DasSarma S.L."/>
            <person name="Martinez F.L."/>
            <person name="Guzman D."/>
            <person name="Roberts R.J."/>
            <person name="DasSarma S."/>
        </authorList>
    </citation>
    <scope>NUCLEOTIDE SEQUENCE [LARGE SCALE GENOMIC DNA]</scope>
    <source>
        <strain evidence="3">BOL6-1</strain>
        <plasmid evidence="3">pnpa70</plasmid>
    </source>
</reference>
<dbReference type="InterPro" id="IPR055933">
    <property type="entry name" value="DUF7511"/>
</dbReference>
<dbReference type="EMBL" id="CP040639">
    <property type="protein sequence ID" value="QCW05296.1"/>
    <property type="molecule type" value="Genomic_DNA"/>
</dbReference>
<dbReference type="RefSeq" id="WP_138655753.1">
    <property type="nucleotide sequence ID" value="NZ_CP040639.1"/>
</dbReference>
<accession>A0A4P9TJZ3</accession>
<name>A0A4P9TJZ3_9EURY</name>
<sequence>MSEAESDSFEWCDRQDLAPAAPPTVAHVVVENTDAPDELAVFPREGDADELAATWITATGTAFVSLELAR</sequence>
<dbReference type="AlphaFoldDB" id="A0A4P9TJZ3"/>
<geneLocation type="plasmid" evidence="3">
    <name>pnpa70</name>
</geneLocation>
<dbReference type="KEGG" id="npl:FGF80_18825"/>
<protein>
    <recommendedName>
        <fullName evidence="1">DUF7511 domain-containing protein</fullName>
    </recommendedName>
</protein>
<dbReference type="Pfam" id="PF24351">
    <property type="entry name" value="DUF7511"/>
    <property type="match status" value="1"/>
</dbReference>
<feature type="domain" description="DUF7511" evidence="1">
    <location>
        <begin position="25"/>
        <end position="70"/>
    </location>
</feature>
<keyword evidence="3" id="KW-1185">Reference proteome</keyword>
<evidence type="ECO:0000259" key="1">
    <source>
        <dbReference type="Pfam" id="PF24351"/>
    </source>
</evidence>